<keyword evidence="1" id="KW-1133">Transmembrane helix</keyword>
<proteinExistence type="predicted"/>
<dbReference type="EMBL" id="MQUA01000013">
    <property type="protein sequence ID" value="PQB06430.1"/>
    <property type="molecule type" value="Genomic_DNA"/>
</dbReference>
<organism evidence="2 3">
    <name type="scientific">Polaribacter filamentus</name>
    <dbReference type="NCBI Taxonomy" id="53483"/>
    <lineage>
        <taxon>Bacteria</taxon>
        <taxon>Pseudomonadati</taxon>
        <taxon>Bacteroidota</taxon>
        <taxon>Flavobacteriia</taxon>
        <taxon>Flavobacteriales</taxon>
        <taxon>Flavobacteriaceae</taxon>
    </lineage>
</organism>
<protein>
    <submittedName>
        <fullName evidence="2">Uncharacterized protein</fullName>
    </submittedName>
</protein>
<evidence type="ECO:0000313" key="3">
    <source>
        <dbReference type="Proteomes" id="UP000239522"/>
    </source>
</evidence>
<name>A0A2S7KUZ0_9FLAO</name>
<evidence type="ECO:0000313" key="2">
    <source>
        <dbReference type="EMBL" id="PQB06430.1"/>
    </source>
</evidence>
<keyword evidence="3" id="KW-1185">Reference proteome</keyword>
<dbReference type="Proteomes" id="UP000239522">
    <property type="component" value="Unassembled WGS sequence"/>
</dbReference>
<feature type="transmembrane region" description="Helical" evidence="1">
    <location>
        <begin position="54"/>
        <end position="71"/>
    </location>
</feature>
<comment type="caution">
    <text evidence="2">The sequence shown here is derived from an EMBL/GenBank/DDBJ whole genome shotgun (WGS) entry which is preliminary data.</text>
</comment>
<keyword evidence="1" id="KW-0812">Transmembrane</keyword>
<dbReference type="OrthoDB" id="1203194at2"/>
<accession>A0A2S7KUZ0</accession>
<keyword evidence="1" id="KW-0472">Membrane</keyword>
<gene>
    <name evidence="2" type="ORF">BST83_04005</name>
</gene>
<evidence type="ECO:0000256" key="1">
    <source>
        <dbReference type="SAM" id="Phobius"/>
    </source>
</evidence>
<sequence>MSQTVIKPSEQTNSLNKDFVIQVTKTQLIRFLQFIVIICMLILNIVAIKTSSPFLKDLFISQAILLLVFCIKNAHSNNISK</sequence>
<reference evidence="2 3" key="1">
    <citation type="submission" date="2016-11" db="EMBL/GenBank/DDBJ databases">
        <title>Trade-off between light-utilization and light-protection in marine flavobacteria.</title>
        <authorList>
            <person name="Kumagai Y."/>
        </authorList>
    </citation>
    <scope>NUCLEOTIDE SEQUENCE [LARGE SCALE GENOMIC DNA]</scope>
    <source>
        <strain evidence="2 3">ATCC 700397</strain>
    </source>
</reference>
<feature type="transmembrane region" description="Helical" evidence="1">
    <location>
        <begin position="28"/>
        <end position="48"/>
    </location>
</feature>
<dbReference type="RefSeq" id="WP_104808679.1">
    <property type="nucleotide sequence ID" value="NZ_MQUA01000013.1"/>
</dbReference>
<dbReference type="AlphaFoldDB" id="A0A2S7KUZ0"/>